<gene>
    <name evidence="3" type="ORF">GCM10025783_28380</name>
</gene>
<evidence type="ECO:0000259" key="2">
    <source>
        <dbReference type="Pfam" id="PF00534"/>
    </source>
</evidence>
<dbReference type="InterPro" id="IPR001296">
    <property type="entry name" value="Glyco_trans_1"/>
</dbReference>
<evidence type="ECO:0000256" key="1">
    <source>
        <dbReference type="ARBA" id="ARBA00022679"/>
    </source>
</evidence>
<dbReference type="PANTHER" id="PTHR46401">
    <property type="entry name" value="GLYCOSYLTRANSFERASE WBBK-RELATED"/>
    <property type="match status" value="1"/>
</dbReference>
<reference evidence="4" key="1">
    <citation type="journal article" date="2019" name="Int. J. Syst. Evol. Microbiol.">
        <title>The Global Catalogue of Microorganisms (GCM) 10K type strain sequencing project: providing services to taxonomists for standard genome sequencing and annotation.</title>
        <authorList>
            <consortium name="The Broad Institute Genomics Platform"/>
            <consortium name="The Broad Institute Genome Sequencing Center for Infectious Disease"/>
            <person name="Wu L."/>
            <person name="Ma J."/>
        </authorList>
    </citation>
    <scope>NUCLEOTIDE SEQUENCE [LARGE SCALE GENOMIC DNA]</scope>
    <source>
        <strain evidence="4">JCM 19015</strain>
    </source>
</reference>
<dbReference type="Pfam" id="PF00534">
    <property type="entry name" value="Glycos_transf_1"/>
    <property type="match status" value="1"/>
</dbReference>
<sequence>MPPERAGPPPQNECMPPIRRYIEINGRWLSKPMTGTGRYSEEVVKALIAAGHQVLLWVPRNARLPEWTSEVSIQMLASKGQVFEQVHLPLRTLGRPLLSMGGPAPAFKRRQVAVLHDATPFRLPETYSRAFASWYRWLYRRIARSKATIATVSTFSARELGEFLHLDVGSIVLAAPAGTSSPGSTVPSDRLPEKFFLTVGTPARHKNLLPVIEAVAGQGMNVVCVGLSGSSQVFASSALPHDERVARLGRVSDEELQWLYRNAQALLFPSLYEGFGLPALEAQLAGCPVIASQAGPMPEVLGDSALLVDPQRPELFAAAARSLLEEPALREDLRQKGLVNAARFAWSRTATILASAMSARVH</sequence>
<proteinExistence type="predicted"/>
<protein>
    <submittedName>
        <fullName evidence="3">Glycosyltransferase family 1 protein</fullName>
    </submittedName>
</protein>
<dbReference type="Proteomes" id="UP001500121">
    <property type="component" value="Unassembled WGS sequence"/>
</dbReference>
<evidence type="ECO:0000313" key="3">
    <source>
        <dbReference type="EMBL" id="GAA4753788.1"/>
    </source>
</evidence>
<organism evidence="3 4">
    <name type="scientific">Amnibacterium soli</name>
    <dbReference type="NCBI Taxonomy" id="1282736"/>
    <lineage>
        <taxon>Bacteria</taxon>
        <taxon>Bacillati</taxon>
        <taxon>Actinomycetota</taxon>
        <taxon>Actinomycetes</taxon>
        <taxon>Micrococcales</taxon>
        <taxon>Microbacteriaceae</taxon>
        <taxon>Amnibacterium</taxon>
    </lineage>
</organism>
<dbReference type="SUPFAM" id="SSF53756">
    <property type="entry name" value="UDP-Glycosyltransferase/glycogen phosphorylase"/>
    <property type="match status" value="1"/>
</dbReference>
<evidence type="ECO:0000313" key="4">
    <source>
        <dbReference type="Proteomes" id="UP001500121"/>
    </source>
</evidence>
<keyword evidence="1" id="KW-0808">Transferase</keyword>
<dbReference type="CDD" id="cd03809">
    <property type="entry name" value="GT4_MtfB-like"/>
    <property type="match status" value="1"/>
</dbReference>
<dbReference type="PANTHER" id="PTHR46401:SF2">
    <property type="entry name" value="GLYCOSYLTRANSFERASE WBBK-RELATED"/>
    <property type="match status" value="1"/>
</dbReference>
<accession>A0ABP8ZDW1</accession>
<comment type="caution">
    <text evidence="3">The sequence shown here is derived from an EMBL/GenBank/DDBJ whole genome shotgun (WGS) entry which is preliminary data.</text>
</comment>
<dbReference type="Gene3D" id="3.40.50.2000">
    <property type="entry name" value="Glycogen Phosphorylase B"/>
    <property type="match status" value="2"/>
</dbReference>
<keyword evidence="4" id="KW-1185">Reference proteome</keyword>
<name>A0ABP8ZDW1_9MICO</name>
<dbReference type="EMBL" id="BAABLP010000006">
    <property type="protein sequence ID" value="GAA4753788.1"/>
    <property type="molecule type" value="Genomic_DNA"/>
</dbReference>
<feature type="domain" description="Glycosyl transferase family 1" evidence="2">
    <location>
        <begin position="193"/>
        <end position="337"/>
    </location>
</feature>